<evidence type="ECO:0000313" key="1">
    <source>
        <dbReference type="EMBL" id="GJT07542.1"/>
    </source>
</evidence>
<comment type="caution">
    <text evidence="1">The sequence shown here is derived from an EMBL/GenBank/DDBJ whole genome shotgun (WGS) entry which is preliminary data.</text>
</comment>
<sequence length="268" mass="30110">MGLEGVGVNQLARKKGWVTWSESGLPFPKVLLKLMYEFLQRRRRSEFEVLLPLLNNILPLGFLALVICTESSLETGGFQGLEIAMSVMSAAPASATLFSLRVCNSLLRNHIREASLTFMLFWQTVLRCLSSEELCGRRRPKTSYDAELSNSPSMVSETPSCGCLVELLGSDGSLLLDRSWKIWLSRVTRPVIRRPEATEFLRISELRELGVTGTARGSPRMTHCFLLTVKDSWGMEKSARIEFTSWHQATSIIGSRYGFTYIEPYTAS</sequence>
<proteinExistence type="predicted"/>
<protein>
    <submittedName>
        <fullName evidence="1">Uncharacterized protein</fullName>
    </submittedName>
</protein>
<reference evidence="1" key="1">
    <citation type="journal article" date="2022" name="Int. J. Mol. Sci.">
        <title>Draft Genome of Tanacetum Coccineum: Genomic Comparison of Closely Related Tanacetum-Family Plants.</title>
        <authorList>
            <person name="Yamashiro T."/>
            <person name="Shiraishi A."/>
            <person name="Nakayama K."/>
            <person name="Satake H."/>
        </authorList>
    </citation>
    <scope>NUCLEOTIDE SEQUENCE</scope>
</reference>
<name>A0ABQ5B1H6_9ASTR</name>
<keyword evidence="2" id="KW-1185">Reference proteome</keyword>
<accession>A0ABQ5B1H6</accession>
<dbReference type="EMBL" id="BQNB010012759">
    <property type="protein sequence ID" value="GJT07542.1"/>
    <property type="molecule type" value="Genomic_DNA"/>
</dbReference>
<evidence type="ECO:0000313" key="2">
    <source>
        <dbReference type="Proteomes" id="UP001151760"/>
    </source>
</evidence>
<reference evidence="1" key="2">
    <citation type="submission" date="2022-01" db="EMBL/GenBank/DDBJ databases">
        <authorList>
            <person name="Yamashiro T."/>
            <person name="Shiraishi A."/>
            <person name="Satake H."/>
            <person name="Nakayama K."/>
        </authorList>
    </citation>
    <scope>NUCLEOTIDE SEQUENCE</scope>
</reference>
<gene>
    <name evidence="1" type="ORF">Tco_0842004</name>
</gene>
<dbReference type="Proteomes" id="UP001151760">
    <property type="component" value="Unassembled WGS sequence"/>
</dbReference>
<organism evidence="1 2">
    <name type="scientific">Tanacetum coccineum</name>
    <dbReference type="NCBI Taxonomy" id="301880"/>
    <lineage>
        <taxon>Eukaryota</taxon>
        <taxon>Viridiplantae</taxon>
        <taxon>Streptophyta</taxon>
        <taxon>Embryophyta</taxon>
        <taxon>Tracheophyta</taxon>
        <taxon>Spermatophyta</taxon>
        <taxon>Magnoliopsida</taxon>
        <taxon>eudicotyledons</taxon>
        <taxon>Gunneridae</taxon>
        <taxon>Pentapetalae</taxon>
        <taxon>asterids</taxon>
        <taxon>campanulids</taxon>
        <taxon>Asterales</taxon>
        <taxon>Asteraceae</taxon>
        <taxon>Asteroideae</taxon>
        <taxon>Anthemideae</taxon>
        <taxon>Anthemidinae</taxon>
        <taxon>Tanacetum</taxon>
    </lineage>
</organism>